<proteinExistence type="predicted"/>
<dbReference type="AlphaFoldDB" id="A0A167G4V6"/>
<gene>
    <name evidence="1" type="ORF">CALVIDRAFT_411873</name>
</gene>
<keyword evidence="2" id="KW-1185">Reference proteome</keyword>
<evidence type="ECO:0000313" key="1">
    <source>
        <dbReference type="EMBL" id="KZO90168.1"/>
    </source>
</evidence>
<name>A0A167G4V6_CALVF</name>
<dbReference type="Proteomes" id="UP000076738">
    <property type="component" value="Unassembled WGS sequence"/>
</dbReference>
<accession>A0A167G4V6</accession>
<reference evidence="1 2" key="1">
    <citation type="journal article" date="2016" name="Mol. Biol. Evol.">
        <title>Comparative Genomics of Early-Diverging Mushroom-Forming Fungi Provides Insights into the Origins of Lignocellulose Decay Capabilities.</title>
        <authorList>
            <person name="Nagy L.G."/>
            <person name="Riley R."/>
            <person name="Tritt A."/>
            <person name="Adam C."/>
            <person name="Daum C."/>
            <person name="Floudas D."/>
            <person name="Sun H."/>
            <person name="Yadav J.S."/>
            <person name="Pangilinan J."/>
            <person name="Larsson K.H."/>
            <person name="Matsuura K."/>
            <person name="Barry K."/>
            <person name="Labutti K."/>
            <person name="Kuo R."/>
            <person name="Ohm R.A."/>
            <person name="Bhattacharya S.S."/>
            <person name="Shirouzu T."/>
            <person name="Yoshinaga Y."/>
            <person name="Martin F.M."/>
            <person name="Grigoriev I.V."/>
            <person name="Hibbett D.S."/>
        </authorList>
    </citation>
    <scope>NUCLEOTIDE SEQUENCE [LARGE SCALE GENOMIC DNA]</scope>
    <source>
        <strain evidence="1 2">TUFC12733</strain>
    </source>
</reference>
<protein>
    <submittedName>
        <fullName evidence="1">Uncharacterized protein</fullName>
    </submittedName>
</protein>
<sequence length="225" mass="24400">MLQSTSCRSRSIGNCRYSMICHGRQRLYHSTGCVRKIRIRRTSPSFLGIAGDAVRGGRLAQFQYTTGRCNAMGTQNVRSPLLAHLARTPNVRLLVRPLHRSPQTSLRDAPRFGCANVTSSAHSVAVHIHCALPRRTQAPIAAPLDSKPKEAKFFSGVVLGAISSSAAEAVRQKTIIPTAHRAGWRVFSAVLPGVSSRVPPEHPAQRFGRPSHSTLVGLLDPMVGD</sequence>
<dbReference type="EMBL" id="KV417349">
    <property type="protein sequence ID" value="KZO90168.1"/>
    <property type="molecule type" value="Genomic_DNA"/>
</dbReference>
<organism evidence="1 2">
    <name type="scientific">Calocera viscosa (strain TUFC12733)</name>
    <dbReference type="NCBI Taxonomy" id="1330018"/>
    <lineage>
        <taxon>Eukaryota</taxon>
        <taxon>Fungi</taxon>
        <taxon>Dikarya</taxon>
        <taxon>Basidiomycota</taxon>
        <taxon>Agaricomycotina</taxon>
        <taxon>Dacrymycetes</taxon>
        <taxon>Dacrymycetales</taxon>
        <taxon>Dacrymycetaceae</taxon>
        <taxon>Calocera</taxon>
    </lineage>
</organism>
<evidence type="ECO:0000313" key="2">
    <source>
        <dbReference type="Proteomes" id="UP000076738"/>
    </source>
</evidence>